<name>A0A1B6PBL8_SORBI</name>
<gene>
    <name evidence="1" type="ORF">SORBI_3008G042400</name>
</gene>
<dbReference type="EMBL" id="CM000767">
    <property type="protein sequence ID" value="KXG22997.1"/>
    <property type="molecule type" value="Genomic_DNA"/>
</dbReference>
<organism evidence="1 2">
    <name type="scientific">Sorghum bicolor</name>
    <name type="common">Sorghum</name>
    <name type="synonym">Sorghum vulgare</name>
    <dbReference type="NCBI Taxonomy" id="4558"/>
    <lineage>
        <taxon>Eukaryota</taxon>
        <taxon>Viridiplantae</taxon>
        <taxon>Streptophyta</taxon>
        <taxon>Embryophyta</taxon>
        <taxon>Tracheophyta</taxon>
        <taxon>Spermatophyta</taxon>
        <taxon>Magnoliopsida</taxon>
        <taxon>Liliopsida</taxon>
        <taxon>Poales</taxon>
        <taxon>Poaceae</taxon>
        <taxon>PACMAD clade</taxon>
        <taxon>Panicoideae</taxon>
        <taxon>Andropogonodae</taxon>
        <taxon>Andropogoneae</taxon>
        <taxon>Sorghinae</taxon>
        <taxon>Sorghum</taxon>
    </lineage>
</organism>
<dbReference type="AlphaFoldDB" id="A0A1B6PBL8"/>
<evidence type="ECO:0000313" key="2">
    <source>
        <dbReference type="Proteomes" id="UP000000768"/>
    </source>
</evidence>
<keyword evidence="2" id="KW-1185">Reference proteome</keyword>
<accession>A0A1B6PBL8</accession>
<dbReference type="InParanoid" id="A0A1B6PBL8"/>
<dbReference type="Proteomes" id="UP000000768">
    <property type="component" value="Chromosome 8"/>
</dbReference>
<dbReference type="Gramene" id="KXG22997">
    <property type="protein sequence ID" value="KXG22997"/>
    <property type="gene ID" value="SORBI_3008G042400"/>
</dbReference>
<sequence>DWFVEGAEQRVRLCWPFGSCADKVHTFSAWAAIREQSRKAPGRWQALGTGGLDNAAVCLSEWGCERETKRGVSWQGWGLGGAGLSVLATVCLMPVEVSSDMPNKECHGMSP</sequence>
<evidence type="ECO:0000313" key="1">
    <source>
        <dbReference type="EMBL" id="KXG22997.1"/>
    </source>
</evidence>
<proteinExistence type="predicted"/>
<protein>
    <submittedName>
        <fullName evidence="1">Uncharacterized protein</fullName>
    </submittedName>
</protein>
<reference evidence="2" key="2">
    <citation type="journal article" date="2018" name="Plant J.">
        <title>The Sorghum bicolor reference genome: improved assembly, gene annotations, a transcriptome atlas, and signatures of genome organization.</title>
        <authorList>
            <person name="McCormick R.F."/>
            <person name="Truong S.K."/>
            <person name="Sreedasyam A."/>
            <person name="Jenkins J."/>
            <person name="Shu S."/>
            <person name="Sims D."/>
            <person name="Kennedy M."/>
            <person name="Amirebrahimi M."/>
            <person name="Weers B.D."/>
            <person name="McKinley B."/>
            <person name="Mattison A."/>
            <person name="Morishige D.T."/>
            <person name="Grimwood J."/>
            <person name="Schmutz J."/>
            <person name="Mullet J.E."/>
        </authorList>
    </citation>
    <scope>NUCLEOTIDE SEQUENCE [LARGE SCALE GENOMIC DNA]</scope>
    <source>
        <strain evidence="2">cv. BTx623</strain>
    </source>
</reference>
<reference evidence="1 2" key="1">
    <citation type="journal article" date="2009" name="Nature">
        <title>The Sorghum bicolor genome and the diversification of grasses.</title>
        <authorList>
            <person name="Paterson A.H."/>
            <person name="Bowers J.E."/>
            <person name="Bruggmann R."/>
            <person name="Dubchak I."/>
            <person name="Grimwood J."/>
            <person name="Gundlach H."/>
            <person name="Haberer G."/>
            <person name="Hellsten U."/>
            <person name="Mitros T."/>
            <person name="Poliakov A."/>
            <person name="Schmutz J."/>
            <person name="Spannagl M."/>
            <person name="Tang H."/>
            <person name="Wang X."/>
            <person name="Wicker T."/>
            <person name="Bharti A.K."/>
            <person name="Chapman J."/>
            <person name="Feltus F.A."/>
            <person name="Gowik U."/>
            <person name="Grigoriev I.V."/>
            <person name="Lyons E."/>
            <person name="Maher C.A."/>
            <person name="Martis M."/>
            <person name="Narechania A."/>
            <person name="Otillar R.P."/>
            <person name="Penning B.W."/>
            <person name="Salamov A.A."/>
            <person name="Wang Y."/>
            <person name="Zhang L."/>
            <person name="Carpita N.C."/>
            <person name="Freeling M."/>
            <person name="Gingle A.R."/>
            <person name="Hash C.T."/>
            <person name="Keller B."/>
            <person name="Klein P."/>
            <person name="Kresovich S."/>
            <person name="McCann M.C."/>
            <person name="Ming R."/>
            <person name="Peterson D.G."/>
            <person name="Mehboob-ur-Rahman"/>
            <person name="Ware D."/>
            <person name="Westhoff P."/>
            <person name="Mayer K.F."/>
            <person name="Messing J."/>
            <person name="Rokhsar D.S."/>
        </authorList>
    </citation>
    <scope>NUCLEOTIDE SEQUENCE [LARGE SCALE GENOMIC DNA]</scope>
    <source>
        <strain evidence="2">cv. BTx623</strain>
    </source>
</reference>
<feature type="non-terminal residue" evidence="1">
    <location>
        <position position="111"/>
    </location>
</feature>